<organism evidence="1 2">
    <name type="scientific">Streptococcus oralis ATCC 49296</name>
    <dbReference type="NCBI Taxonomy" id="888049"/>
    <lineage>
        <taxon>Bacteria</taxon>
        <taxon>Bacillati</taxon>
        <taxon>Bacillota</taxon>
        <taxon>Bacilli</taxon>
        <taxon>Lactobacillales</taxon>
        <taxon>Streptococcaceae</taxon>
        <taxon>Streptococcus</taxon>
    </lineage>
</organism>
<dbReference type="Proteomes" id="UP000004500">
    <property type="component" value="Unassembled WGS sequence"/>
</dbReference>
<dbReference type="EMBL" id="AEPO01000010">
    <property type="protein sequence ID" value="EFU63541.1"/>
    <property type="molecule type" value="Genomic_DNA"/>
</dbReference>
<reference evidence="1 2" key="1">
    <citation type="submission" date="2010-11" db="EMBL/GenBank/DDBJ databases">
        <authorList>
            <person name="Muzny D."/>
            <person name="Qin X."/>
            <person name="Deng J."/>
            <person name="Jiang H."/>
            <person name="Liu Y."/>
            <person name="Qu J."/>
            <person name="Song X.-Z."/>
            <person name="Zhang L."/>
            <person name="Thornton R."/>
            <person name="Coyle M."/>
            <person name="Francisco L."/>
            <person name="Jackson L."/>
            <person name="Javaid M."/>
            <person name="Korchina V."/>
            <person name="Kovar C."/>
            <person name="Mata R."/>
            <person name="Mathew T."/>
            <person name="Ngo R."/>
            <person name="Nguyen L."/>
            <person name="Nguyen N."/>
            <person name="Okwuonu G."/>
            <person name="Ongeri F."/>
            <person name="Pham C."/>
            <person name="Simmons D."/>
            <person name="Wilczek-Boney K."/>
            <person name="Hale W."/>
            <person name="Jakkamsetti A."/>
            <person name="Pham P."/>
            <person name="Ruth R."/>
            <person name="San Lucas F."/>
            <person name="Warren J."/>
            <person name="Zhang J."/>
            <person name="Zhao Z."/>
            <person name="Zhou C."/>
            <person name="Zhu D."/>
            <person name="Lee S."/>
            <person name="Bess C."/>
            <person name="Blankenburg K."/>
            <person name="Forbes L."/>
            <person name="Fu Q."/>
            <person name="Gubbala S."/>
            <person name="Hirani K."/>
            <person name="Jayaseelan J.C."/>
            <person name="Lara F."/>
            <person name="Munidasa M."/>
            <person name="Palculict T."/>
            <person name="Patil S."/>
            <person name="Pu L.-L."/>
            <person name="Saada N."/>
            <person name="Tang L."/>
            <person name="Weissenberger G."/>
            <person name="Zhu Y."/>
            <person name="Hemphill L."/>
            <person name="Shang Y."/>
            <person name="Youmans B."/>
            <person name="Ayvaz T."/>
            <person name="Ross M."/>
            <person name="Santibanez J."/>
            <person name="Aqrawi P."/>
            <person name="Gross S."/>
            <person name="Joshi V."/>
            <person name="Fowler G."/>
            <person name="Nazareth L."/>
            <person name="Reid J."/>
            <person name="Worley K."/>
            <person name="Petrosino J."/>
            <person name="Highlander S."/>
            <person name="Gibbs R."/>
        </authorList>
    </citation>
    <scope>NUCLEOTIDE SEQUENCE [LARGE SCALE GENOMIC DNA]</scope>
    <source>
        <strain evidence="1 2">ATCC 49296</strain>
    </source>
</reference>
<dbReference type="HOGENOM" id="CLU_3222731_0_0_9"/>
<sequence>MFSPISSLKMTLSIVSKNSEIFNTSKPLLIKNDIMVKRLKGNRL</sequence>
<dbReference type="AlphaFoldDB" id="E6KKP9"/>
<evidence type="ECO:0000313" key="1">
    <source>
        <dbReference type="EMBL" id="EFU63541.1"/>
    </source>
</evidence>
<proteinExistence type="predicted"/>
<evidence type="ECO:0000313" key="2">
    <source>
        <dbReference type="Proteomes" id="UP000004500"/>
    </source>
</evidence>
<accession>E6KKP9</accession>
<gene>
    <name evidence="1" type="ORF">HMPREF8578_0814</name>
</gene>
<name>E6KKP9_STROR</name>
<comment type="caution">
    <text evidence="1">The sequence shown here is derived from an EMBL/GenBank/DDBJ whole genome shotgun (WGS) entry which is preliminary data.</text>
</comment>
<protein>
    <submittedName>
        <fullName evidence="1">Uncharacterized protein</fullName>
    </submittedName>
</protein>